<evidence type="ECO:0000313" key="3">
    <source>
        <dbReference type="EMBL" id="MUI36126.1"/>
    </source>
</evidence>
<sequence>MHLIKSALLLILFACLPFSASAAPVAVAKNPLAATTPATTVSPGEQVNINTVDEAALIRGLNGVGEAKARAILEYRAAHGPFVSVDQLLEVKGVGPALLEKNRSRIVIE</sequence>
<reference evidence="4" key="2">
    <citation type="submission" date="2023-06" db="EMBL/GenBank/DDBJ databases">
        <authorList>
            <consortium name="Clinical and Environmental Microbiology Branch: Whole genome sequencing antimicrobial resistance pathogens in the healthcare setting"/>
        </authorList>
    </citation>
    <scope>NUCLEOTIDE SEQUENCE</scope>
    <source>
        <strain evidence="4">2021CK-01020</strain>
    </source>
</reference>
<dbReference type="EMBL" id="CP136986">
    <property type="protein sequence ID" value="WOS79984.1"/>
    <property type="molecule type" value="Genomic_DNA"/>
</dbReference>
<feature type="domain" description="Helix-hairpin-helix DNA-binding motif class 1" evidence="2">
    <location>
        <begin position="86"/>
        <end position="105"/>
    </location>
</feature>
<dbReference type="Proteomes" id="UP001297540">
    <property type="component" value="Chromosome"/>
</dbReference>
<dbReference type="GO" id="GO:0006281">
    <property type="term" value="P:DNA repair"/>
    <property type="evidence" value="ECO:0007669"/>
    <property type="project" value="InterPro"/>
</dbReference>
<evidence type="ECO:0000313" key="4">
    <source>
        <dbReference type="EMBL" id="WOS79984.1"/>
    </source>
</evidence>
<organism evidence="3 5">
    <name type="scientific">Pseudomonas aeruginosa</name>
    <dbReference type="NCBI Taxonomy" id="287"/>
    <lineage>
        <taxon>Bacteria</taxon>
        <taxon>Pseudomonadati</taxon>
        <taxon>Pseudomonadota</taxon>
        <taxon>Gammaproteobacteria</taxon>
        <taxon>Pseudomonadales</taxon>
        <taxon>Pseudomonadaceae</taxon>
        <taxon>Pseudomonas</taxon>
    </lineage>
</organism>
<dbReference type="GO" id="GO:0003677">
    <property type="term" value="F:DNA binding"/>
    <property type="evidence" value="ECO:0007669"/>
    <property type="project" value="UniProtKB-KW"/>
</dbReference>
<name>A0A071L2L6_PSEAI</name>
<feature type="domain" description="Helix-hairpin-helix DNA-binding motif class 1" evidence="2">
    <location>
        <begin position="56"/>
        <end position="75"/>
    </location>
</feature>
<dbReference type="Pfam" id="PF12836">
    <property type="entry name" value="HHH_3"/>
    <property type="match status" value="1"/>
</dbReference>
<accession>A0A071L2L6</accession>
<proteinExistence type="predicted"/>
<dbReference type="PANTHER" id="PTHR21180:SF32">
    <property type="entry name" value="ENDONUCLEASE_EXONUCLEASE_PHOSPHATASE FAMILY DOMAIN-CONTAINING PROTEIN 1"/>
    <property type="match status" value="1"/>
</dbReference>
<feature type="chain" id="PRO_5015027795" evidence="1">
    <location>
        <begin position="23"/>
        <end position="109"/>
    </location>
</feature>
<dbReference type="Proteomes" id="UP000433532">
    <property type="component" value="Unassembled WGS sequence"/>
</dbReference>
<reference evidence="4" key="3">
    <citation type="submission" date="2023-10" db="EMBL/GenBank/DDBJ databases">
        <title>Pathogen: clinical or host-associated sample.</title>
        <authorList>
            <person name="Hergert J."/>
            <person name="Casey R."/>
            <person name="Wagner J."/>
            <person name="Young E.L."/>
            <person name="Oakeson K.F."/>
        </authorList>
    </citation>
    <scope>NUCLEOTIDE SEQUENCE</scope>
    <source>
        <strain evidence="4">2021CK-01020</strain>
    </source>
</reference>
<dbReference type="GO" id="GO:0015628">
    <property type="term" value="P:protein secretion by the type II secretion system"/>
    <property type="evidence" value="ECO:0007669"/>
    <property type="project" value="TreeGrafter"/>
</dbReference>
<dbReference type="InterPro" id="IPR010994">
    <property type="entry name" value="RuvA_2-like"/>
</dbReference>
<dbReference type="EMBL" id="WOAD01000010">
    <property type="protein sequence ID" value="MUI36126.1"/>
    <property type="molecule type" value="Genomic_DNA"/>
</dbReference>
<evidence type="ECO:0000256" key="1">
    <source>
        <dbReference type="SAM" id="SignalP"/>
    </source>
</evidence>
<dbReference type="Gene3D" id="1.10.150.320">
    <property type="entry name" value="Photosystem II 12 kDa extrinsic protein"/>
    <property type="match status" value="1"/>
</dbReference>
<dbReference type="NCBIfam" id="TIGR00426">
    <property type="entry name" value="competence protein ComEA helix-hairpin-helix repeat region"/>
    <property type="match status" value="1"/>
</dbReference>
<feature type="signal peptide" evidence="1">
    <location>
        <begin position="1"/>
        <end position="22"/>
    </location>
</feature>
<reference evidence="3 5" key="1">
    <citation type="submission" date="2019-11" db="EMBL/GenBank/DDBJ databases">
        <title>Genomes of ocular Pseudomonas aeruginosa isolates.</title>
        <authorList>
            <person name="Khan M."/>
            <person name="Rice S.A."/>
            <person name="Willcox M.D.P."/>
            <person name="Stapleton F."/>
        </authorList>
    </citation>
    <scope>NUCLEOTIDE SEQUENCE [LARGE SCALE GENOMIC DNA]</scope>
    <source>
        <strain evidence="3 5">PA221</strain>
    </source>
</reference>
<protein>
    <submittedName>
        <fullName evidence="4">ComEA family DNA-binding protein</fullName>
    </submittedName>
    <submittedName>
        <fullName evidence="3">Competence protein ComEA</fullName>
    </submittedName>
</protein>
<dbReference type="PANTHER" id="PTHR21180">
    <property type="entry name" value="ENDONUCLEASE/EXONUCLEASE/PHOSPHATASE FAMILY DOMAIN-CONTAINING PROTEIN 1"/>
    <property type="match status" value="1"/>
</dbReference>
<evidence type="ECO:0000259" key="2">
    <source>
        <dbReference type="SMART" id="SM00278"/>
    </source>
</evidence>
<dbReference type="InterPro" id="IPR004509">
    <property type="entry name" value="Competence_ComEA_HhH"/>
</dbReference>
<evidence type="ECO:0000313" key="5">
    <source>
        <dbReference type="Proteomes" id="UP000433532"/>
    </source>
</evidence>
<gene>
    <name evidence="3" type="ORF">GNQ48_13990</name>
    <name evidence="4" type="ORF">L4V69_12740</name>
</gene>
<dbReference type="AlphaFoldDB" id="A0A071L2L6"/>
<dbReference type="KEGG" id="paeb:NCGM1900_3154"/>
<dbReference type="SUPFAM" id="SSF47781">
    <property type="entry name" value="RuvA domain 2-like"/>
    <property type="match status" value="1"/>
</dbReference>
<dbReference type="RefSeq" id="WP_003091430.1">
    <property type="nucleotide sequence ID" value="NZ_AP014622.1"/>
</dbReference>
<keyword evidence="1" id="KW-0732">Signal</keyword>
<dbReference type="SMART" id="SM00278">
    <property type="entry name" value="HhH1"/>
    <property type="match status" value="2"/>
</dbReference>
<dbReference type="InterPro" id="IPR051675">
    <property type="entry name" value="Endo/Exo/Phosphatase_dom_1"/>
</dbReference>
<dbReference type="InterPro" id="IPR003583">
    <property type="entry name" value="Hlx-hairpin-Hlx_DNA-bd_motif"/>
</dbReference>
<dbReference type="GO" id="GO:0015627">
    <property type="term" value="C:type II protein secretion system complex"/>
    <property type="evidence" value="ECO:0007669"/>
    <property type="project" value="TreeGrafter"/>
</dbReference>
<keyword evidence="4" id="KW-0238">DNA-binding</keyword>